<dbReference type="CDD" id="cd00087">
    <property type="entry name" value="FReD"/>
    <property type="match status" value="1"/>
</dbReference>
<feature type="domain" description="Fibrinogen C-terminal" evidence="1">
    <location>
        <begin position="177"/>
        <end position="393"/>
    </location>
</feature>
<dbReference type="InterPro" id="IPR002181">
    <property type="entry name" value="Fibrinogen_a/b/g_C_dom"/>
</dbReference>
<dbReference type="InterPro" id="IPR036056">
    <property type="entry name" value="Fibrinogen-like_C"/>
</dbReference>
<dbReference type="GO" id="GO:0005615">
    <property type="term" value="C:extracellular space"/>
    <property type="evidence" value="ECO:0007669"/>
    <property type="project" value="TreeGrafter"/>
</dbReference>
<dbReference type="InterPro" id="IPR050373">
    <property type="entry name" value="Fibrinogen_C-term_domain"/>
</dbReference>
<gene>
    <name evidence="2" type="ORF">MGAL_10B005602</name>
</gene>
<dbReference type="Pfam" id="PF00147">
    <property type="entry name" value="Fibrinogen_C"/>
    <property type="match status" value="2"/>
</dbReference>
<dbReference type="SMART" id="SM00186">
    <property type="entry name" value="FBG"/>
    <property type="match status" value="1"/>
</dbReference>
<reference evidence="2" key="1">
    <citation type="submission" date="2018-11" db="EMBL/GenBank/DDBJ databases">
        <authorList>
            <person name="Alioto T."/>
            <person name="Alioto T."/>
        </authorList>
    </citation>
    <scope>NUCLEOTIDE SEQUENCE</scope>
</reference>
<organism evidence="2 3">
    <name type="scientific">Mytilus galloprovincialis</name>
    <name type="common">Mediterranean mussel</name>
    <dbReference type="NCBI Taxonomy" id="29158"/>
    <lineage>
        <taxon>Eukaryota</taxon>
        <taxon>Metazoa</taxon>
        <taxon>Spiralia</taxon>
        <taxon>Lophotrochozoa</taxon>
        <taxon>Mollusca</taxon>
        <taxon>Bivalvia</taxon>
        <taxon>Autobranchia</taxon>
        <taxon>Pteriomorphia</taxon>
        <taxon>Mytilida</taxon>
        <taxon>Mytiloidea</taxon>
        <taxon>Mytilidae</taxon>
        <taxon>Mytilinae</taxon>
        <taxon>Mytilus</taxon>
    </lineage>
</organism>
<accession>A0A8B6EFV4</accession>
<dbReference type="Proteomes" id="UP000596742">
    <property type="component" value="Unassembled WGS sequence"/>
</dbReference>
<sequence length="393" mass="44700">MQNRAQTSKRNIQYDNVYKSDNLLWAAKQSSAVACIASCADHIDCRSVAFNGNDRRCQAFNKDFTNQLVTGISESGWSHYEVYPGNICKTGIIDTTARDCSEVQSQGHNCSGVYTIFPSNDIKKDVWCDLYTQGGRWTVLQQRRNGFVDFDRVWSHYENGFSDPNTEYWIGNTRKTGIIATTARDCSDVQSQGHICSGVYTISPSYDIKKDVWCDLYTQGGRWTVFQQRRDGSVDFDRSWSHYENGFGDPNTEYWIGNEALYHLTFSGGNELLILMQTWDGVWKYAHYTDFYIGHKNDNYTLHLSEYSGTAGDSLLISGQAGQQFSTKDVDNDGWPLSCNPYFHKGGFWFKGCCSADLNGFYYSSGVDVVDSCHWNSFTGTRESLKTIFMMTR</sequence>
<dbReference type="Pfam" id="PF00024">
    <property type="entry name" value="PAN_1"/>
    <property type="match status" value="1"/>
</dbReference>
<dbReference type="InterPro" id="IPR003609">
    <property type="entry name" value="Pan_app"/>
</dbReference>
<feature type="domain" description="Fibrinogen C-terminal" evidence="1">
    <location>
        <begin position="91"/>
        <end position="172"/>
    </location>
</feature>
<name>A0A8B6EFV4_MYTGA</name>
<dbReference type="PROSITE" id="PS51406">
    <property type="entry name" value="FIBRINOGEN_C_2"/>
    <property type="match status" value="2"/>
</dbReference>
<evidence type="ECO:0000313" key="3">
    <source>
        <dbReference type="Proteomes" id="UP000596742"/>
    </source>
</evidence>
<comment type="caution">
    <text evidence="2">The sequence shown here is derived from an EMBL/GenBank/DDBJ whole genome shotgun (WGS) entry which is preliminary data.</text>
</comment>
<proteinExistence type="predicted"/>
<dbReference type="Gene3D" id="4.10.530.10">
    <property type="entry name" value="Gamma-fibrinogen Carboxyl Terminal Fragment, domain 2"/>
    <property type="match status" value="1"/>
</dbReference>
<dbReference type="InterPro" id="IPR014716">
    <property type="entry name" value="Fibrinogen_a/b/g_C_1"/>
</dbReference>
<keyword evidence="3" id="KW-1185">Reference proteome</keyword>
<evidence type="ECO:0000313" key="2">
    <source>
        <dbReference type="EMBL" id="VDI34112.1"/>
    </source>
</evidence>
<dbReference type="AlphaFoldDB" id="A0A8B6EFV4"/>
<dbReference type="OrthoDB" id="6174403at2759"/>
<dbReference type="Gene3D" id="3.90.215.10">
    <property type="entry name" value="Gamma Fibrinogen, chain A, domain 1"/>
    <property type="match status" value="2"/>
</dbReference>
<dbReference type="PANTHER" id="PTHR19143">
    <property type="entry name" value="FIBRINOGEN/TENASCIN/ANGIOPOEITIN"/>
    <property type="match status" value="1"/>
</dbReference>
<dbReference type="PANTHER" id="PTHR19143:SF394">
    <property type="entry name" value="ANGIOPOIETIN-RELATED PROTEIN 3-LIKE"/>
    <property type="match status" value="1"/>
</dbReference>
<dbReference type="SUPFAM" id="SSF56496">
    <property type="entry name" value="Fibrinogen C-terminal domain-like"/>
    <property type="match status" value="2"/>
</dbReference>
<evidence type="ECO:0000259" key="1">
    <source>
        <dbReference type="PROSITE" id="PS51406"/>
    </source>
</evidence>
<dbReference type="EMBL" id="UYJE01005115">
    <property type="protein sequence ID" value="VDI34112.1"/>
    <property type="molecule type" value="Genomic_DNA"/>
</dbReference>
<protein>
    <recommendedName>
        <fullName evidence="1">Fibrinogen C-terminal domain-containing protein</fullName>
    </recommendedName>
</protein>